<comment type="caution">
    <text evidence="2">The sequence shown here is derived from an EMBL/GenBank/DDBJ whole genome shotgun (WGS) entry which is preliminary data.</text>
</comment>
<proteinExistence type="predicted"/>
<dbReference type="AlphaFoldDB" id="A0A1Y5EIN4"/>
<dbReference type="Pfam" id="PF11459">
    <property type="entry name" value="AbiEi_3"/>
    <property type="match status" value="1"/>
</dbReference>
<evidence type="ECO:0000313" key="3">
    <source>
        <dbReference type="Proteomes" id="UP000243053"/>
    </source>
</evidence>
<dbReference type="InterPro" id="IPR021561">
    <property type="entry name" value="AbiEi_3"/>
</dbReference>
<dbReference type="Proteomes" id="UP000243053">
    <property type="component" value="Unassembled WGS sequence"/>
</dbReference>
<protein>
    <recommendedName>
        <fullName evidence="1">Transcriptional regulator AbiEi antitoxin N-terminal domain-containing protein</fullName>
    </recommendedName>
</protein>
<dbReference type="EMBL" id="MAAF01000047">
    <property type="protein sequence ID" value="OUR81336.1"/>
    <property type="molecule type" value="Genomic_DNA"/>
</dbReference>
<name>A0A1Y5EIN4_COLPS</name>
<evidence type="ECO:0000259" key="1">
    <source>
        <dbReference type="Pfam" id="PF17194"/>
    </source>
</evidence>
<feature type="domain" description="Transcriptional regulator AbiEi antitoxin N-terminal" evidence="1">
    <location>
        <begin position="1"/>
        <end position="93"/>
    </location>
</feature>
<reference evidence="3" key="1">
    <citation type="journal article" date="2017" name="Proc. Natl. Acad. Sci. U.S.A.">
        <title>Simulation of Deepwater Horizon oil plume reveals substrate specialization within a complex community of hydrocarbon degraders.</title>
        <authorList>
            <person name="Hu P."/>
            <person name="Dubinsky E.A."/>
            <person name="Probst A.J."/>
            <person name="Wang J."/>
            <person name="Sieber C.M.K."/>
            <person name="Tom L.M."/>
            <person name="Gardinali P."/>
            <person name="Banfield J.F."/>
            <person name="Atlas R.M."/>
            <person name="Andersen G.L."/>
        </authorList>
    </citation>
    <scope>NUCLEOTIDE SEQUENCE [LARGE SCALE GENOMIC DNA]</scope>
</reference>
<dbReference type="InterPro" id="IPR033455">
    <property type="entry name" value="AbiEi_3_N"/>
</dbReference>
<evidence type="ECO:0000313" key="2">
    <source>
        <dbReference type="EMBL" id="OUR81336.1"/>
    </source>
</evidence>
<sequence length="256" mass="29418">MTTKLKWLNAQLSQFELLLMSYLKRHDISRSHVQNYVNSGWLEVVASGVYKKPSQNISWSSALAALQFQHDCSLHLAGLSSLAHQGVSHYLTLGSETVQLNSPKTIRLPKWLFSQDWQIEYKCSKVLGKVDQNDLIELNVNNQTVKASIVELAVFEMLENIVDESSFVFASELFQGLTSLRPRRLQSLLERSPSIKVKRLFLFLAHYYQHPWLKRLDESKIEFGSGNRQIVKGGYVDKQYQITVPLRYKQDTLENG</sequence>
<dbReference type="Pfam" id="PF17194">
    <property type="entry name" value="AbiEi_3_N"/>
    <property type="match status" value="1"/>
</dbReference>
<gene>
    <name evidence="2" type="ORF">A9Q75_07820</name>
</gene>
<organism evidence="2 3">
    <name type="scientific">Colwellia psychrerythraea</name>
    <name type="common">Vibrio psychroerythus</name>
    <dbReference type="NCBI Taxonomy" id="28229"/>
    <lineage>
        <taxon>Bacteria</taxon>
        <taxon>Pseudomonadati</taxon>
        <taxon>Pseudomonadota</taxon>
        <taxon>Gammaproteobacteria</taxon>
        <taxon>Alteromonadales</taxon>
        <taxon>Colwelliaceae</taxon>
        <taxon>Colwellia</taxon>
    </lineage>
</organism>
<accession>A0A1Y5EIN4</accession>